<evidence type="ECO:0000256" key="2">
    <source>
        <dbReference type="ARBA" id="ARBA00001913"/>
    </source>
</evidence>
<dbReference type="Pfam" id="PF00703">
    <property type="entry name" value="Glyco_hydro_2"/>
    <property type="match status" value="1"/>
</dbReference>
<dbReference type="InterPro" id="IPR017853">
    <property type="entry name" value="GH"/>
</dbReference>
<dbReference type="SUPFAM" id="SSF74650">
    <property type="entry name" value="Galactose mutarotase-like"/>
    <property type="match status" value="1"/>
</dbReference>
<evidence type="ECO:0000313" key="14">
    <source>
        <dbReference type="EMBL" id="MBB4622075.1"/>
    </source>
</evidence>
<name>A0ABR6KKV0_9BACT</name>
<dbReference type="InterPro" id="IPR011013">
    <property type="entry name" value="Gal_mutarotase_sf_dom"/>
</dbReference>
<comment type="subunit">
    <text evidence="4">Monomer.</text>
</comment>
<evidence type="ECO:0000256" key="3">
    <source>
        <dbReference type="ARBA" id="ARBA00007401"/>
    </source>
</evidence>
<dbReference type="InterPro" id="IPR006104">
    <property type="entry name" value="Glyco_hydro_2_N"/>
</dbReference>
<dbReference type="Gene3D" id="2.70.98.10">
    <property type="match status" value="1"/>
</dbReference>
<keyword evidence="6 10" id="KW-0378">Hydrolase</keyword>
<comment type="cofactor">
    <cofactor evidence="2">
        <name>Ca(2+)</name>
        <dbReference type="ChEBI" id="CHEBI:29108"/>
    </cofactor>
</comment>
<evidence type="ECO:0000313" key="15">
    <source>
        <dbReference type="Proteomes" id="UP000533637"/>
    </source>
</evidence>
<reference evidence="14 15" key="1">
    <citation type="submission" date="2020-08" db="EMBL/GenBank/DDBJ databases">
        <title>Genomic Encyclopedia of Type Strains, Phase IV (KMG-IV): sequencing the most valuable type-strain genomes for metagenomic binning, comparative biology and taxonomic classification.</title>
        <authorList>
            <person name="Goeker M."/>
        </authorList>
    </citation>
    <scope>NUCLEOTIDE SEQUENCE [LARGE SCALE GENOMIC DNA]</scope>
    <source>
        <strain evidence="14 15">DSM 102983</strain>
    </source>
</reference>
<evidence type="ECO:0000259" key="12">
    <source>
        <dbReference type="SMART" id="SM00458"/>
    </source>
</evidence>
<dbReference type="SUPFAM" id="SSF51445">
    <property type="entry name" value="(Trans)glycosidases"/>
    <property type="match status" value="1"/>
</dbReference>
<feature type="chain" id="PRO_5045871877" description="Beta-galactosidase" evidence="11">
    <location>
        <begin position="25"/>
        <end position="1193"/>
    </location>
</feature>
<feature type="domain" description="Ricin B lectin" evidence="12">
    <location>
        <begin position="29"/>
        <end position="163"/>
    </location>
</feature>
<evidence type="ECO:0000256" key="10">
    <source>
        <dbReference type="RuleBase" id="RU361154"/>
    </source>
</evidence>
<dbReference type="CDD" id="cd00161">
    <property type="entry name" value="beta-trefoil_Ricin-like"/>
    <property type="match status" value="1"/>
</dbReference>
<dbReference type="SUPFAM" id="SSF49303">
    <property type="entry name" value="beta-Galactosidase/glucuronidase domain"/>
    <property type="match status" value="2"/>
</dbReference>
<comment type="similarity">
    <text evidence="3 10">Belongs to the glycosyl hydrolase 2 family.</text>
</comment>
<feature type="domain" description="Beta galactosidase small chain/" evidence="13">
    <location>
        <begin position="918"/>
        <end position="1190"/>
    </location>
</feature>
<dbReference type="InterPro" id="IPR006102">
    <property type="entry name" value="Ig-like_GH2"/>
</dbReference>
<dbReference type="PROSITE" id="PS50231">
    <property type="entry name" value="RICIN_B_LECTIN"/>
    <property type="match status" value="1"/>
</dbReference>
<comment type="caution">
    <text evidence="14">The sequence shown here is derived from an EMBL/GenBank/DDBJ whole genome shotgun (WGS) entry which is preliminary data.</text>
</comment>
<dbReference type="Gene3D" id="3.20.20.80">
    <property type="entry name" value="Glycosidases"/>
    <property type="match status" value="1"/>
</dbReference>
<evidence type="ECO:0000256" key="8">
    <source>
        <dbReference type="ARBA" id="ARBA00023295"/>
    </source>
</evidence>
<dbReference type="InterPro" id="IPR036156">
    <property type="entry name" value="Beta-gal/glucu_dom_sf"/>
</dbReference>
<dbReference type="InterPro" id="IPR032312">
    <property type="entry name" value="LacZ_4"/>
</dbReference>
<evidence type="ECO:0000256" key="11">
    <source>
        <dbReference type="SAM" id="SignalP"/>
    </source>
</evidence>
<dbReference type="EMBL" id="JACHOC010000003">
    <property type="protein sequence ID" value="MBB4622075.1"/>
    <property type="molecule type" value="Genomic_DNA"/>
</dbReference>
<evidence type="ECO:0000256" key="5">
    <source>
        <dbReference type="ARBA" id="ARBA00012756"/>
    </source>
</evidence>
<sequence>MKKYNLIFLMYVVFISFWSVSAQSQEINAEVLYKIVSPSGLVIDNKQSDQNGDGFVLSKNNGNNKGQLWKITRLKNGYYTIANPFVRQSMDNGNIHAGEGSELMQWESSNSNGNQQWTIHVTGTGAYAITQRISNMSLAYNGEDVAGSKIFQLPNSSQVWRLVETSVKSPKEVIVRGKTEWENELIFGVNKEPGHNTYIPYPSIESLKADKTFEKPWEMPNSDYYLSLNGNWKFNWVKQPSERPANFYKMNYDVSAWKEIPVPSNWEMHGYGTPIYTNITYPFKNNPPLIQPQKGYTNEIEVNPVGSYRREFTIPAGWDGKEIMLHFNGVYSGIYVWINGQKVGYSEGANNDAEFNITKYVKTGTNTIAAEVYRFTDASYIEDQDMFRLSGIHRDVYVYATPKVHVRDYFLKSEFNGNDFSDATFKAELSVRNYGNSTAKAETAELSLLDPSGKEVVTLSQSIASLKGSTEQKYDLQAKVNNPLLWSAENPHLYTAIVSLKNSEGEVTEAMSSKFGFRKIEIKNKRVYINNKAVFFKGVNRHDIHPQYGKAVPKESMIEDILLMKNHNINMVRTSHYPNDPKMYAMYDYYGLYIMDEADLENHGNGSISDKPSWIPAFVDRIERVIERDKNHPSVIFWSLGNEGSNGENFAAMSKRAREMDSRPIHYEGKNEVADIRSQMYPDMKDLNRIDQMDEDKPYFFCEYAHSMGNAPGNLGEYWDYIEKSQRIIGGCVWDWVDQGINKYGDSADKYYYGGDFGDKPNDKDFSCNGLTTPDRRVTAKLLEAKKVFQYIKMTPLALMSGKIAIENKYAFTNLDQFDITWEIIKNGVKSESGTIPSINLEPDEKLPVVIPYDKNLEIGKEYFLNVYFSLKNKTRWADKGHVVASEQFALTSRPVVPMVDANTLNALDISTQGKDLVIKGGDFGITFDTNSGVMKSLRYDDQEMIHQNNGFALNWYRSISNDKYTDQNYYPTTYGKPLFSYQVADDKKSITILSYMDATIAYRNPVVIPHLVKYVIYGNGTVDVDASFTLPQNSAIVHRLGLQVVLPQEFENIQWYGRGPHENYWDRKRSAYFGQFDKTVKEMEEEHYVRAQSMGSREDVRWFIISDKNNRGLKITSKDQLSFSALHFSDKDLWEAEHDFELNNIRKPQVYLSLDCIQQGLGNASCGPRPLPEYMIPVNQPVGYSFRIEPVR</sequence>
<dbReference type="PANTHER" id="PTHR46323:SF2">
    <property type="entry name" value="BETA-GALACTOSIDASE"/>
    <property type="match status" value="1"/>
</dbReference>
<dbReference type="PROSITE" id="PS00719">
    <property type="entry name" value="GLYCOSYL_HYDROL_F2_1"/>
    <property type="match status" value="1"/>
</dbReference>
<accession>A0ABR6KKV0</accession>
<keyword evidence="15" id="KW-1185">Reference proteome</keyword>
<evidence type="ECO:0000256" key="7">
    <source>
        <dbReference type="ARBA" id="ARBA00022837"/>
    </source>
</evidence>
<dbReference type="Proteomes" id="UP000533637">
    <property type="component" value="Unassembled WGS sequence"/>
</dbReference>
<dbReference type="InterPro" id="IPR050347">
    <property type="entry name" value="Bact_Beta-galactosidase"/>
</dbReference>
<keyword evidence="11" id="KW-0732">Signal</keyword>
<dbReference type="InterPro" id="IPR000772">
    <property type="entry name" value="Ricin_B_lectin"/>
</dbReference>
<protein>
    <recommendedName>
        <fullName evidence="5 10">Beta-galactosidase</fullName>
        <ecNumber evidence="5 10">3.2.1.23</ecNumber>
    </recommendedName>
    <alternativeName>
        <fullName evidence="9 10">Lactase</fullName>
    </alternativeName>
</protein>
<dbReference type="SUPFAM" id="SSF49785">
    <property type="entry name" value="Galactose-binding domain-like"/>
    <property type="match status" value="1"/>
</dbReference>
<dbReference type="PROSITE" id="PS00608">
    <property type="entry name" value="GLYCOSYL_HYDROL_F2_2"/>
    <property type="match status" value="1"/>
</dbReference>
<dbReference type="PRINTS" id="PR00132">
    <property type="entry name" value="GLHYDRLASE2"/>
</dbReference>
<dbReference type="InterPro" id="IPR006101">
    <property type="entry name" value="Glyco_hydro_2"/>
</dbReference>
<dbReference type="InterPro" id="IPR023230">
    <property type="entry name" value="Glyco_hydro_2_CS"/>
</dbReference>
<dbReference type="Pfam" id="PF02837">
    <property type="entry name" value="Glyco_hydro_2_N"/>
    <property type="match status" value="1"/>
</dbReference>
<dbReference type="Pfam" id="PF02929">
    <property type="entry name" value="Bgal_small_N"/>
    <property type="match status" value="1"/>
</dbReference>
<dbReference type="Pfam" id="PF00652">
    <property type="entry name" value="Ricin_B_lectin"/>
    <property type="match status" value="1"/>
</dbReference>
<dbReference type="SUPFAM" id="SSF50370">
    <property type="entry name" value="Ricin B-like lectins"/>
    <property type="match status" value="1"/>
</dbReference>
<keyword evidence="8 10" id="KW-0326">Glycosidase</keyword>
<dbReference type="Gene3D" id="2.80.10.50">
    <property type="match status" value="1"/>
</dbReference>
<dbReference type="Gene3D" id="2.60.120.260">
    <property type="entry name" value="Galactose-binding domain-like"/>
    <property type="match status" value="1"/>
</dbReference>
<dbReference type="InterPro" id="IPR023232">
    <property type="entry name" value="Glyco_hydro_2_AS"/>
</dbReference>
<evidence type="ECO:0000259" key="13">
    <source>
        <dbReference type="SMART" id="SM01038"/>
    </source>
</evidence>
<dbReference type="RefSeq" id="WP_183670420.1">
    <property type="nucleotide sequence ID" value="NZ_BMPB01000001.1"/>
</dbReference>
<dbReference type="SMART" id="SM00458">
    <property type="entry name" value="RICIN"/>
    <property type="match status" value="1"/>
</dbReference>
<dbReference type="PANTHER" id="PTHR46323">
    <property type="entry name" value="BETA-GALACTOSIDASE"/>
    <property type="match status" value="1"/>
</dbReference>
<proteinExistence type="inferred from homology"/>
<dbReference type="SMART" id="SM01038">
    <property type="entry name" value="Bgal_small_N"/>
    <property type="match status" value="1"/>
</dbReference>
<evidence type="ECO:0000256" key="1">
    <source>
        <dbReference type="ARBA" id="ARBA00001412"/>
    </source>
</evidence>
<keyword evidence="7" id="KW-0106">Calcium</keyword>
<evidence type="ECO:0000256" key="4">
    <source>
        <dbReference type="ARBA" id="ARBA00011245"/>
    </source>
</evidence>
<evidence type="ECO:0000256" key="9">
    <source>
        <dbReference type="ARBA" id="ARBA00032230"/>
    </source>
</evidence>
<dbReference type="Gene3D" id="2.60.40.10">
    <property type="entry name" value="Immunoglobulins"/>
    <property type="match status" value="2"/>
</dbReference>
<dbReference type="InterPro" id="IPR013783">
    <property type="entry name" value="Ig-like_fold"/>
</dbReference>
<dbReference type="InterPro" id="IPR014718">
    <property type="entry name" value="GH-type_carb-bd"/>
</dbReference>
<organism evidence="14 15">
    <name type="scientific">Parabacteroides faecis</name>
    <dbReference type="NCBI Taxonomy" id="1217282"/>
    <lineage>
        <taxon>Bacteria</taxon>
        <taxon>Pseudomonadati</taxon>
        <taxon>Bacteroidota</taxon>
        <taxon>Bacteroidia</taxon>
        <taxon>Bacteroidales</taxon>
        <taxon>Tannerellaceae</taxon>
        <taxon>Parabacteroides</taxon>
    </lineage>
</organism>
<comment type="catalytic activity">
    <reaction evidence="1 10">
        <text>Hydrolysis of terminal non-reducing beta-D-galactose residues in beta-D-galactosides.</text>
        <dbReference type="EC" id="3.2.1.23"/>
    </reaction>
</comment>
<gene>
    <name evidence="14" type="ORF">GGQ57_001972</name>
</gene>
<dbReference type="GO" id="GO:0004565">
    <property type="term" value="F:beta-galactosidase activity"/>
    <property type="evidence" value="ECO:0007669"/>
    <property type="project" value="UniProtKB-EC"/>
</dbReference>
<dbReference type="InterPro" id="IPR006103">
    <property type="entry name" value="Glyco_hydro_2_cat"/>
</dbReference>
<dbReference type="InterPro" id="IPR004199">
    <property type="entry name" value="B-gal_small/dom_5"/>
</dbReference>
<evidence type="ECO:0000256" key="6">
    <source>
        <dbReference type="ARBA" id="ARBA00022801"/>
    </source>
</evidence>
<dbReference type="InterPro" id="IPR035992">
    <property type="entry name" value="Ricin_B-like_lectins"/>
</dbReference>
<feature type="signal peptide" evidence="11">
    <location>
        <begin position="1"/>
        <end position="24"/>
    </location>
</feature>
<dbReference type="Pfam" id="PF16353">
    <property type="entry name" value="LacZ_4"/>
    <property type="match status" value="1"/>
</dbReference>
<dbReference type="InterPro" id="IPR008979">
    <property type="entry name" value="Galactose-bd-like_sf"/>
</dbReference>
<dbReference type="EC" id="3.2.1.23" evidence="5 10"/>
<dbReference type="Pfam" id="PF02836">
    <property type="entry name" value="Glyco_hydro_2_C"/>
    <property type="match status" value="1"/>
</dbReference>